<name>A0A840THV7_9BACT</name>
<protein>
    <submittedName>
        <fullName evidence="1">Uncharacterized protein</fullName>
    </submittedName>
</protein>
<evidence type="ECO:0000313" key="1">
    <source>
        <dbReference type="EMBL" id="MBB5283054.1"/>
    </source>
</evidence>
<gene>
    <name evidence="1" type="ORF">HNQ92_001180</name>
</gene>
<accession>A0A840THV7</accession>
<evidence type="ECO:0000313" key="2">
    <source>
        <dbReference type="Proteomes" id="UP000557307"/>
    </source>
</evidence>
<dbReference type="AlphaFoldDB" id="A0A840THV7"/>
<sequence>MSKKDIQFFSPADNSVQTKTKAKVEKNELPTCSISSKGQLIFPSNTLEELGVGLESTFRIGANTRKKVLTSIFLVEADPSDEFAFAIVKRGRGYSIPLKGILTKQGVDFENTGFVYAAKPFEYQGSQNSFELKLIESEPRKKA</sequence>
<dbReference type="Proteomes" id="UP000557307">
    <property type="component" value="Unassembled WGS sequence"/>
</dbReference>
<reference evidence="1 2" key="1">
    <citation type="submission" date="2020-08" db="EMBL/GenBank/DDBJ databases">
        <title>Genomic Encyclopedia of Type Strains, Phase IV (KMG-IV): sequencing the most valuable type-strain genomes for metagenomic binning, comparative biology and taxonomic classification.</title>
        <authorList>
            <person name="Goeker M."/>
        </authorList>
    </citation>
    <scope>NUCLEOTIDE SEQUENCE [LARGE SCALE GENOMIC DNA]</scope>
    <source>
        <strain evidence="1 2">DSM 105074</strain>
    </source>
</reference>
<proteinExistence type="predicted"/>
<organism evidence="1 2">
    <name type="scientific">Rhabdobacter roseus</name>
    <dbReference type="NCBI Taxonomy" id="1655419"/>
    <lineage>
        <taxon>Bacteria</taxon>
        <taxon>Pseudomonadati</taxon>
        <taxon>Bacteroidota</taxon>
        <taxon>Cytophagia</taxon>
        <taxon>Cytophagales</taxon>
        <taxon>Cytophagaceae</taxon>
        <taxon>Rhabdobacter</taxon>
    </lineage>
</organism>
<dbReference type="RefSeq" id="WP_184172120.1">
    <property type="nucleotide sequence ID" value="NZ_JACHGF010000002.1"/>
</dbReference>
<dbReference type="EMBL" id="JACHGF010000002">
    <property type="protein sequence ID" value="MBB5283054.1"/>
    <property type="molecule type" value="Genomic_DNA"/>
</dbReference>
<keyword evidence="2" id="KW-1185">Reference proteome</keyword>
<comment type="caution">
    <text evidence="1">The sequence shown here is derived from an EMBL/GenBank/DDBJ whole genome shotgun (WGS) entry which is preliminary data.</text>
</comment>